<dbReference type="Proteomes" id="UP000510650">
    <property type="component" value="Plasmid pRHBSTW-00398_2"/>
</dbReference>
<evidence type="ECO:0000313" key="12">
    <source>
        <dbReference type="Proteomes" id="UP000510650"/>
    </source>
</evidence>
<dbReference type="Proteomes" id="UP001279522">
    <property type="component" value="Unassembled WGS sequence"/>
</dbReference>
<reference evidence="3" key="8">
    <citation type="submission" date="2024-02" db="EMBL/GenBank/DDBJ databases">
        <authorList>
            <consortium name="Clinical and Environmental Microbiology Branch: Whole genome sequencing antimicrobial resistance pathogens in the healthcare setting"/>
        </authorList>
    </citation>
    <scope>NUCLEOTIDE SEQUENCE</scope>
    <source>
        <strain evidence="1">2021DK-00049</strain>
        <strain evidence="4">2023GN-00102</strain>
        <strain evidence="2">2023GN-00287</strain>
        <strain evidence="3">Whole organism</strain>
    </source>
</reference>
<reference evidence="12 13" key="5">
    <citation type="submission" date="2020-06" db="EMBL/GenBank/DDBJ databases">
        <title>REHAB project genomes.</title>
        <authorList>
            <person name="Shaw L.P."/>
        </authorList>
    </citation>
    <scope>NUCLEOTIDE SEQUENCE [LARGE SCALE GENOMIC DNA]</scope>
    <source>
        <strain evidence="13">RHBSTW-00370</strain>
        <strain evidence="12">RHBSTW-00398</strain>
        <plasmid evidence="13">prhbstw-00370_2</plasmid>
        <plasmid evidence="12">prhbstw-00398_2</plasmid>
    </source>
</reference>
<dbReference type="Proteomes" id="UP000050520">
    <property type="component" value="Unassembled WGS sequence"/>
</dbReference>
<geneLocation type="plasmid" evidence="12">
    <name>prhbstw-00398_2</name>
</geneLocation>
<geneLocation type="plasmid" evidence="13">
    <name>prhbstw-00370_2</name>
</geneLocation>
<proteinExistence type="predicted"/>
<dbReference type="AlphaFoldDB" id="A0A0P8JSZ7"/>
<organism evidence="7 11">
    <name type="scientific">Citrobacter freundii</name>
    <dbReference type="NCBI Taxonomy" id="546"/>
    <lineage>
        <taxon>Bacteria</taxon>
        <taxon>Pseudomonadati</taxon>
        <taxon>Pseudomonadota</taxon>
        <taxon>Gammaproteobacteria</taxon>
        <taxon>Enterobacterales</taxon>
        <taxon>Enterobacteriaceae</taxon>
        <taxon>Citrobacter</taxon>
        <taxon>Citrobacter freundii complex</taxon>
    </lineage>
</organism>
<evidence type="ECO:0000313" key="4">
    <source>
        <dbReference type="EMBL" id="EMN4147982.1"/>
    </source>
</evidence>
<evidence type="ECO:0000313" key="10">
    <source>
        <dbReference type="Proteomes" id="UP000050520"/>
    </source>
</evidence>
<dbReference type="Proteomes" id="UP000885148">
    <property type="component" value="Unassembled WGS sequence"/>
</dbReference>
<geneLocation type="plasmid" evidence="8">
    <name>pRHBSTW-00398_2</name>
</geneLocation>
<evidence type="ECO:0000313" key="8">
    <source>
        <dbReference type="EMBL" id="QLO16599.1"/>
    </source>
</evidence>
<evidence type="ECO:0000313" key="1">
    <source>
        <dbReference type="EMBL" id="EHT9941839.1"/>
    </source>
</evidence>
<name>A0A0P8JSZ7_CITFR</name>
<protein>
    <submittedName>
        <fullName evidence="7">Uncharacterized protein</fullName>
    </submittedName>
</protein>
<evidence type="ECO:0000313" key="7">
    <source>
        <dbReference type="EMBL" id="OYQ96146.1"/>
    </source>
</evidence>
<dbReference type="EMBL" id="ABBJDF010000040">
    <property type="protein sequence ID" value="EHT9941839.1"/>
    <property type="molecule type" value="Genomic_DNA"/>
</dbReference>
<dbReference type="EMBL" id="ABLGCN030000031">
    <property type="protein sequence ID" value="EMM7460785.1"/>
    <property type="molecule type" value="Genomic_DNA"/>
</dbReference>
<dbReference type="EMBL" id="DAESCB010000031">
    <property type="protein sequence ID" value="HBH7044945.1"/>
    <property type="molecule type" value="Genomic_DNA"/>
</dbReference>
<dbReference type="EMBL" id="CP055539">
    <property type="protein sequence ID" value="QLO16599.1"/>
    <property type="molecule type" value="Genomic_DNA"/>
</dbReference>
<reference evidence="10" key="1">
    <citation type="submission" date="2015-09" db="EMBL/GenBank/DDBJ databases">
        <title>Prevalence of NDMs in South Africa.</title>
        <authorList>
            <person name="Osei Sekyere J."/>
            <person name="Govinden U."/>
            <person name="Essack S."/>
            <person name="Haldorsen B."/>
            <person name="Samuelsen O."/>
            <person name="Aasnaes B."/>
            <person name="Sundsfjord A."/>
        </authorList>
    </citation>
    <scope>NUCLEOTIDE SEQUENCE [LARGE SCALE GENOMIC DNA]</scope>
    <source>
        <strain evidence="10">ST62:944112508</strain>
    </source>
</reference>
<geneLocation type="plasmid" evidence="9">
    <name>pRHBSTW-00370_2</name>
</geneLocation>
<accession>A0A0P8JSZ7</accession>
<evidence type="ECO:0000313" key="3">
    <source>
        <dbReference type="EMBL" id="EMM7460785.1"/>
    </source>
</evidence>
<reference evidence="6 10" key="2">
    <citation type="journal article" date="2017" name="PLoS ONE">
        <title>Genomic and phenotypic characterisation of fluoroquinolone resistance mechanisms in Enterobacteriaceae in Durban, South Africa.</title>
        <authorList>
            <person name="Osei Sekyere J."/>
            <person name="Amoako D.G."/>
        </authorList>
    </citation>
    <scope>NUCLEOTIDE SEQUENCE [LARGE SCALE GENOMIC DNA]</scope>
    <source>
        <strain evidence="6 10">ST62:944112508</strain>
    </source>
</reference>
<reference evidence="8" key="6">
    <citation type="journal article" date="2021" name="Microb. Genom.">
        <title>A genomic epidemiological study shows that prevalence of antimicrobial resistance in Enterobacterales is associated with the livestock host, as well as antimicrobial usage.</title>
        <authorList>
            <person name="AbuOun M."/>
            <person name="Jones H."/>
            <person name="Stubberfield E."/>
            <person name="Gilson D."/>
            <person name="Shaw L.P."/>
            <person name="Hubbard A.T.M."/>
            <person name="Chau K.K."/>
            <person name="Sebra R."/>
            <person name="Peto T.E.A."/>
            <person name="Crook D.W."/>
            <person name="Read D.S."/>
            <person name="Gweon H.S."/>
            <person name="Walker A.S."/>
            <person name="Stoesser N."/>
            <person name="Smith R.P."/>
            <person name="Anjum M.F."/>
            <person name="On Behalf Of The Rehab Consortium."/>
        </authorList>
    </citation>
    <scope>NUCLEOTIDE SEQUENCE</scope>
    <source>
        <strain evidence="9">RHBSTW-00370</strain>
        <strain evidence="8">RHBSTW-00398</strain>
    </source>
</reference>
<dbReference type="EMBL" id="LJEB01000181">
    <property type="protein sequence ID" value="KPR47634.1"/>
    <property type="molecule type" value="Genomic_DNA"/>
</dbReference>
<gene>
    <name evidence="6" type="ORF">AN672_26705</name>
    <name evidence="7" type="ORF">B9P89_24805</name>
    <name evidence="9" type="ORF">HV178_25080</name>
    <name evidence="8" type="ORF">HV183_24715</name>
    <name evidence="5" type="ORF">KV121_005097</name>
    <name evidence="1" type="ORF">KY227_005007</name>
    <name evidence="3" type="ORF">P7U51_005387</name>
    <name evidence="4" type="ORF">PQQ21_005353</name>
    <name evidence="2" type="ORF">SGX49_005124</name>
</gene>
<dbReference type="EMBL" id="CP056574">
    <property type="protein sequence ID" value="QLV33247.1"/>
    <property type="molecule type" value="Genomic_DNA"/>
</dbReference>
<reference evidence="5" key="4">
    <citation type="journal article" date="2018" name="Genome Biol.">
        <title>SKESA: strategic k-mer extension for scrupulous assemblies.</title>
        <authorList>
            <person name="Souvorov A."/>
            <person name="Agarwala R."/>
            <person name="Lipman D.J."/>
        </authorList>
    </citation>
    <scope>NUCLEOTIDE SEQUENCE</scope>
    <source>
        <strain evidence="5">91871</strain>
    </source>
</reference>
<reference evidence="5" key="7">
    <citation type="submission" date="2021-07" db="EMBL/GenBank/DDBJ databases">
        <authorList>
            <consortium name="NCBI Pathogen Detection Project"/>
        </authorList>
    </citation>
    <scope>NUCLEOTIDE SEQUENCE</scope>
    <source>
        <strain evidence="5">91871</strain>
    </source>
</reference>
<evidence type="ECO:0000313" key="13">
    <source>
        <dbReference type="Proteomes" id="UP000512222"/>
    </source>
</evidence>
<dbReference type="EMBL" id="ABKLER030000049">
    <property type="protein sequence ID" value="EMN4147982.1"/>
    <property type="molecule type" value="Genomic_DNA"/>
</dbReference>
<evidence type="ECO:0000313" key="11">
    <source>
        <dbReference type="Proteomes" id="UP000215827"/>
    </source>
</evidence>
<dbReference type="Proteomes" id="UP000512222">
    <property type="component" value="Plasmid pRHBSTW-00370_2"/>
</dbReference>
<sequence length="96" mass="10823">MQTCSEVLAVEIFNQVGREAAIAQYNLICEIAQRRYEDSLAKYGSVPAGFTALNFLHPAELQERYILGLGIQLCIDEQHEARERVLARCLARKRAA</sequence>
<evidence type="ECO:0000313" key="6">
    <source>
        <dbReference type="EMBL" id="KPR47634.1"/>
    </source>
</evidence>
<keyword evidence="8" id="KW-0614">Plasmid</keyword>
<dbReference type="RefSeq" id="WP_007372147.1">
    <property type="nucleotide sequence ID" value="NZ_AP026941.1"/>
</dbReference>
<dbReference type="Proteomes" id="UP001169574">
    <property type="component" value="Unassembled WGS sequence"/>
</dbReference>
<dbReference type="EMBL" id="NEFA01000046">
    <property type="protein sequence ID" value="OYQ96146.1"/>
    <property type="molecule type" value="Genomic_DNA"/>
</dbReference>
<reference evidence="7 11" key="3">
    <citation type="submission" date="2017-04" db="EMBL/GenBank/DDBJ databases">
        <title>Emergence of KPC-2-producing Citrobacter isolates from sediments of a Chinese river.</title>
        <authorList>
            <person name="Zheng B."/>
        </authorList>
    </citation>
    <scope>NUCLEOTIDE SEQUENCE [LARGE SCALE GENOMIC DNA]</scope>
    <source>
        <strain evidence="7 11">C191</strain>
    </source>
</reference>
<evidence type="ECO:0000313" key="5">
    <source>
        <dbReference type="EMBL" id="HBH7044945.1"/>
    </source>
</evidence>
<dbReference type="Proteomes" id="UP000215827">
    <property type="component" value="Unassembled WGS sequence"/>
</dbReference>
<dbReference type="EMBL" id="ABOSXX010000049">
    <property type="protein sequence ID" value="ELV3682620.1"/>
    <property type="molecule type" value="Genomic_DNA"/>
</dbReference>
<evidence type="ECO:0000313" key="9">
    <source>
        <dbReference type="EMBL" id="QLV33247.1"/>
    </source>
</evidence>
<evidence type="ECO:0000313" key="2">
    <source>
        <dbReference type="EMBL" id="ELV3682620.1"/>
    </source>
</evidence>